<proteinExistence type="inferred from homology"/>
<dbReference type="GO" id="GO:0016020">
    <property type="term" value="C:membrane"/>
    <property type="evidence" value="ECO:0007669"/>
    <property type="project" value="UniProtKB-SubCell"/>
</dbReference>
<dbReference type="InterPro" id="IPR005828">
    <property type="entry name" value="MFS_sugar_transport-like"/>
</dbReference>
<evidence type="ECO:0000259" key="10">
    <source>
        <dbReference type="PROSITE" id="PS50850"/>
    </source>
</evidence>
<feature type="transmembrane region" description="Helical" evidence="9">
    <location>
        <begin position="466"/>
        <end position="486"/>
    </location>
</feature>
<feature type="transmembrane region" description="Helical" evidence="9">
    <location>
        <begin position="45"/>
        <end position="64"/>
    </location>
</feature>
<keyword evidence="4 9" id="KW-0812">Transmembrane</keyword>
<evidence type="ECO:0000256" key="8">
    <source>
        <dbReference type="RuleBase" id="RU003346"/>
    </source>
</evidence>
<keyword evidence="5 9" id="KW-1133">Transmembrane helix</keyword>
<dbReference type="InterPro" id="IPR020846">
    <property type="entry name" value="MFS_dom"/>
</dbReference>
<dbReference type="OrthoDB" id="6133115at2759"/>
<feature type="transmembrane region" description="Helical" evidence="9">
    <location>
        <begin position="181"/>
        <end position="201"/>
    </location>
</feature>
<name>A0A0C9TD92_PAXIN</name>
<dbReference type="Gene3D" id="1.20.1250.20">
    <property type="entry name" value="MFS general substrate transporter like domains"/>
    <property type="match status" value="1"/>
</dbReference>
<feature type="transmembrane region" description="Helical" evidence="9">
    <location>
        <begin position="366"/>
        <end position="389"/>
    </location>
</feature>
<feature type="transmembrane region" description="Helical" evidence="9">
    <location>
        <begin position="302"/>
        <end position="322"/>
    </location>
</feature>
<feature type="transmembrane region" description="Helical" evidence="9">
    <location>
        <begin position="149"/>
        <end position="169"/>
    </location>
</feature>
<evidence type="ECO:0000256" key="7">
    <source>
        <dbReference type="ARBA" id="ARBA00049119"/>
    </source>
</evidence>
<dbReference type="GO" id="GO:0016853">
    <property type="term" value="F:isomerase activity"/>
    <property type="evidence" value="ECO:0007669"/>
    <property type="project" value="UniProtKB-KW"/>
</dbReference>
<evidence type="ECO:0000256" key="5">
    <source>
        <dbReference type="ARBA" id="ARBA00022989"/>
    </source>
</evidence>
<reference evidence="11 12" key="1">
    <citation type="submission" date="2014-06" db="EMBL/GenBank/DDBJ databases">
        <authorList>
            <consortium name="DOE Joint Genome Institute"/>
            <person name="Kuo A."/>
            <person name="Kohler A."/>
            <person name="Nagy L.G."/>
            <person name="Floudas D."/>
            <person name="Copeland A."/>
            <person name="Barry K.W."/>
            <person name="Cichocki N."/>
            <person name="Veneault-Fourrey C."/>
            <person name="LaButti K."/>
            <person name="Lindquist E.A."/>
            <person name="Lipzen A."/>
            <person name="Lundell T."/>
            <person name="Morin E."/>
            <person name="Murat C."/>
            <person name="Sun H."/>
            <person name="Tunlid A."/>
            <person name="Henrissat B."/>
            <person name="Grigoriev I.V."/>
            <person name="Hibbett D.S."/>
            <person name="Martin F."/>
            <person name="Nordberg H.P."/>
            <person name="Cantor M.N."/>
            <person name="Hua S.X."/>
        </authorList>
    </citation>
    <scope>NUCLEOTIDE SEQUENCE [LARGE SCALE GENOMIC DNA]</scope>
    <source>
        <strain evidence="11 12">ATCC 200175</strain>
    </source>
</reference>
<keyword evidence="12" id="KW-1185">Reference proteome</keyword>
<dbReference type="FunFam" id="1.20.1250.20:FF:000117">
    <property type="entry name" value="MFS hexose transporter"/>
    <property type="match status" value="1"/>
</dbReference>
<evidence type="ECO:0000256" key="6">
    <source>
        <dbReference type="ARBA" id="ARBA00023136"/>
    </source>
</evidence>
<dbReference type="InterPro" id="IPR003663">
    <property type="entry name" value="Sugar/inositol_transpt"/>
</dbReference>
<keyword evidence="6 9" id="KW-0472">Membrane</keyword>
<reference evidence="12" key="2">
    <citation type="submission" date="2015-01" db="EMBL/GenBank/DDBJ databases">
        <title>Evolutionary Origins and Diversification of the Mycorrhizal Mutualists.</title>
        <authorList>
            <consortium name="DOE Joint Genome Institute"/>
            <consortium name="Mycorrhizal Genomics Consortium"/>
            <person name="Kohler A."/>
            <person name="Kuo A."/>
            <person name="Nagy L.G."/>
            <person name="Floudas D."/>
            <person name="Copeland A."/>
            <person name="Barry K.W."/>
            <person name="Cichocki N."/>
            <person name="Veneault-Fourrey C."/>
            <person name="LaButti K."/>
            <person name="Lindquist E.A."/>
            <person name="Lipzen A."/>
            <person name="Lundell T."/>
            <person name="Morin E."/>
            <person name="Murat C."/>
            <person name="Riley R."/>
            <person name="Ohm R."/>
            <person name="Sun H."/>
            <person name="Tunlid A."/>
            <person name="Henrissat B."/>
            <person name="Grigoriev I.V."/>
            <person name="Hibbett D.S."/>
            <person name="Martin F."/>
        </authorList>
    </citation>
    <scope>NUCLEOTIDE SEQUENCE [LARGE SCALE GENOMIC DNA]</scope>
    <source>
        <strain evidence="12">ATCC 200175</strain>
    </source>
</reference>
<dbReference type="GO" id="GO:0005351">
    <property type="term" value="F:carbohydrate:proton symporter activity"/>
    <property type="evidence" value="ECO:0007669"/>
    <property type="project" value="TreeGrafter"/>
</dbReference>
<keyword evidence="3 8" id="KW-0813">Transport</keyword>
<dbReference type="InterPro" id="IPR050360">
    <property type="entry name" value="MFS_Sugar_Transporters"/>
</dbReference>
<dbReference type="AlphaFoldDB" id="A0A0C9TD92"/>
<evidence type="ECO:0000256" key="1">
    <source>
        <dbReference type="ARBA" id="ARBA00004141"/>
    </source>
</evidence>
<keyword evidence="11" id="KW-0413">Isomerase</keyword>
<sequence>MPSLSDRQAFQREIDMVAGTAVGVQGASFAHLVDSRRTWYNNRRIIILNAWIVLLLITSSTDGYDGSMMNGLQSLSQWESAFGYPSGGKLGLLNAIQSVGALAGYPLTPYVSDGLGRRKAIWLGATIMCIATAVQAASQSVGMFIGARFLIGFGLPFAASAAPILVAEISYPTYRAPLTSLYNSLWYSGAIIAAWSTYGTFKINSTWAWRIPSLLQAVPSVLQFVLVLFAPESPRWLISKGREGEALQTLAYYHADGNEQDPLVQYEFEEIKAAIQLDRTVASNVGWKSLIATPGNRKRMRIIIALAFFSQWSGNGLISYYLSEVFAQIGITSSATQLLINGILQIWNLGWAVFAALMVNRIGRRFLALTSAALMTLFYMAQAICFAQYTQHRIPAAGHAVIVFIFLFSAAWDLAFIPLMVSYTIEILPYNIRAKGFGVFHFVISLALIFNQYVNPIALDALGWKYYLVYVCWLAFEFVFLWAFLVETKNRTLEETAALFDGEEAIQHIAYQAEKTYKDALLEKAPGSSTADNEVCKA</sequence>
<organism evidence="11 12">
    <name type="scientific">Paxillus involutus ATCC 200175</name>
    <dbReference type="NCBI Taxonomy" id="664439"/>
    <lineage>
        <taxon>Eukaryota</taxon>
        <taxon>Fungi</taxon>
        <taxon>Dikarya</taxon>
        <taxon>Basidiomycota</taxon>
        <taxon>Agaricomycotina</taxon>
        <taxon>Agaricomycetes</taxon>
        <taxon>Agaricomycetidae</taxon>
        <taxon>Boletales</taxon>
        <taxon>Paxilineae</taxon>
        <taxon>Paxillaceae</taxon>
        <taxon>Paxillus</taxon>
    </lineage>
</organism>
<evidence type="ECO:0000256" key="9">
    <source>
        <dbReference type="SAM" id="Phobius"/>
    </source>
</evidence>
<dbReference type="InterPro" id="IPR036259">
    <property type="entry name" value="MFS_trans_sf"/>
</dbReference>
<feature type="transmembrane region" description="Helical" evidence="9">
    <location>
        <begin position="342"/>
        <end position="359"/>
    </location>
</feature>
<dbReference type="HOGENOM" id="CLU_001265_30_13_1"/>
<evidence type="ECO:0000256" key="2">
    <source>
        <dbReference type="ARBA" id="ARBA00010992"/>
    </source>
</evidence>
<evidence type="ECO:0000256" key="3">
    <source>
        <dbReference type="ARBA" id="ARBA00022448"/>
    </source>
</evidence>
<comment type="subcellular location">
    <subcellularLocation>
        <location evidence="1">Membrane</location>
        <topology evidence="1">Multi-pass membrane protein</topology>
    </subcellularLocation>
</comment>
<dbReference type="Pfam" id="PF00083">
    <property type="entry name" value="Sugar_tr"/>
    <property type="match status" value="1"/>
</dbReference>
<evidence type="ECO:0000313" key="11">
    <source>
        <dbReference type="EMBL" id="KIJ13550.1"/>
    </source>
</evidence>
<dbReference type="EMBL" id="KN819351">
    <property type="protein sequence ID" value="KIJ13550.1"/>
    <property type="molecule type" value="Genomic_DNA"/>
</dbReference>
<comment type="similarity">
    <text evidence="2 8">Belongs to the major facilitator superfamily. Sugar transporter (TC 2.A.1.1) family.</text>
</comment>
<feature type="transmembrane region" description="Helical" evidence="9">
    <location>
        <begin position="437"/>
        <end position="454"/>
    </location>
</feature>
<feature type="domain" description="Major facilitator superfamily (MFS) profile" evidence="10">
    <location>
        <begin position="51"/>
        <end position="489"/>
    </location>
</feature>
<protein>
    <submittedName>
        <fullName evidence="11">L-arabinose isomerase</fullName>
    </submittedName>
</protein>
<dbReference type="PROSITE" id="PS50850">
    <property type="entry name" value="MFS"/>
    <property type="match status" value="1"/>
</dbReference>
<dbReference type="Proteomes" id="UP000053647">
    <property type="component" value="Unassembled WGS sequence"/>
</dbReference>
<evidence type="ECO:0000313" key="12">
    <source>
        <dbReference type="Proteomes" id="UP000053647"/>
    </source>
</evidence>
<dbReference type="PANTHER" id="PTHR48022:SF64">
    <property type="entry name" value="MAJOR FACILITATOR SUPERFAMILY (MFS) PROFILE DOMAIN-CONTAINING PROTEIN"/>
    <property type="match status" value="1"/>
</dbReference>
<dbReference type="SUPFAM" id="SSF103473">
    <property type="entry name" value="MFS general substrate transporter"/>
    <property type="match status" value="1"/>
</dbReference>
<dbReference type="NCBIfam" id="TIGR00879">
    <property type="entry name" value="SP"/>
    <property type="match status" value="1"/>
</dbReference>
<accession>A0A0C9TD92</accession>
<dbReference type="PANTHER" id="PTHR48022">
    <property type="entry name" value="PLASTIDIC GLUCOSE TRANSPORTER 4"/>
    <property type="match status" value="1"/>
</dbReference>
<comment type="catalytic activity">
    <reaction evidence="7">
        <text>myo-inositol(out) + H(+)(out) = myo-inositol(in) + H(+)(in)</text>
        <dbReference type="Rhea" id="RHEA:60364"/>
        <dbReference type="ChEBI" id="CHEBI:15378"/>
        <dbReference type="ChEBI" id="CHEBI:17268"/>
    </reaction>
</comment>
<feature type="transmembrane region" description="Helical" evidence="9">
    <location>
        <begin position="401"/>
        <end position="425"/>
    </location>
</feature>
<evidence type="ECO:0000256" key="4">
    <source>
        <dbReference type="ARBA" id="ARBA00022692"/>
    </source>
</evidence>
<gene>
    <name evidence="11" type="ORF">PAXINDRAFT_170424</name>
</gene>
<feature type="transmembrane region" description="Helical" evidence="9">
    <location>
        <begin position="120"/>
        <end position="137"/>
    </location>
</feature>